<dbReference type="EMBL" id="JAAQPH010000001">
    <property type="protein sequence ID" value="NIA67178.1"/>
    <property type="molecule type" value="Genomic_DNA"/>
</dbReference>
<proteinExistence type="predicted"/>
<protein>
    <submittedName>
        <fullName evidence="1">Uncharacterized protein</fullName>
    </submittedName>
</protein>
<keyword evidence="2" id="KW-1185">Reference proteome</keyword>
<dbReference type="RefSeq" id="WP_167220466.1">
    <property type="nucleotide sequence ID" value="NZ_JAAQPH010000001.1"/>
</dbReference>
<organism evidence="1 2">
    <name type="scientific">Pelagibius litoralis</name>
    <dbReference type="NCBI Taxonomy" id="374515"/>
    <lineage>
        <taxon>Bacteria</taxon>
        <taxon>Pseudomonadati</taxon>
        <taxon>Pseudomonadota</taxon>
        <taxon>Alphaproteobacteria</taxon>
        <taxon>Rhodospirillales</taxon>
        <taxon>Rhodovibrionaceae</taxon>
        <taxon>Pelagibius</taxon>
    </lineage>
</organism>
<evidence type="ECO:0000313" key="1">
    <source>
        <dbReference type="EMBL" id="NIA67178.1"/>
    </source>
</evidence>
<reference evidence="1" key="1">
    <citation type="submission" date="2020-03" db="EMBL/GenBank/DDBJ databases">
        <title>Genome of Pelagibius litoralis DSM 21314T.</title>
        <authorList>
            <person name="Wang G."/>
        </authorList>
    </citation>
    <scope>NUCLEOTIDE SEQUENCE</scope>
    <source>
        <strain evidence="1">DSM 21314</strain>
    </source>
</reference>
<name>A0A967C1W2_9PROT</name>
<accession>A0A967C1W2</accession>
<comment type="caution">
    <text evidence="1">The sequence shown here is derived from an EMBL/GenBank/DDBJ whole genome shotgun (WGS) entry which is preliminary data.</text>
</comment>
<dbReference type="Proteomes" id="UP000761264">
    <property type="component" value="Unassembled WGS sequence"/>
</dbReference>
<evidence type="ECO:0000313" key="2">
    <source>
        <dbReference type="Proteomes" id="UP000761264"/>
    </source>
</evidence>
<dbReference type="AlphaFoldDB" id="A0A967C1W2"/>
<sequence>MPEVKASKALRDDVYKSFEEMVLKAMAPDIPIPQRQALFNRAQELRAQWVELSAARFNSDAVVFTKAQQKVFEATTDLRQATKDLDDAVKIAEKATKVFGLLDKLLKKAVKFAAPVF</sequence>
<gene>
    <name evidence="1" type="ORF">HBA54_01075</name>
</gene>